<dbReference type="EMBL" id="QNQU01000007">
    <property type="protein sequence ID" value="RBQ07872.1"/>
    <property type="molecule type" value="Genomic_DNA"/>
</dbReference>
<dbReference type="InterPro" id="IPR000782">
    <property type="entry name" value="FAS1_domain"/>
</dbReference>
<dbReference type="PANTHER" id="PTHR10900">
    <property type="entry name" value="PERIOSTIN-RELATED"/>
    <property type="match status" value="1"/>
</dbReference>
<dbReference type="Proteomes" id="UP000252081">
    <property type="component" value="Unassembled WGS sequence"/>
</dbReference>
<evidence type="ECO:0000313" key="2">
    <source>
        <dbReference type="EMBL" id="RBQ07872.1"/>
    </source>
</evidence>
<organism evidence="2 3">
    <name type="scientific">Pedobacter miscanthi</name>
    <dbReference type="NCBI Taxonomy" id="2259170"/>
    <lineage>
        <taxon>Bacteria</taxon>
        <taxon>Pseudomonadati</taxon>
        <taxon>Bacteroidota</taxon>
        <taxon>Sphingobacteriia</taxon>
        <taxon>Sphingobacteriales</taxon>
        <taxon>Sphingobacteriaceae</taxon>
        <taxon>Pedobacter</taxon>
    </lineage>
</organism>
<evidence type="ECO:0000313" key="3">
    <source>
        <dbReference type="Proteomes" id="UP000252081"/>
    </source>
</evidence>
<reference evidence="2 3" key="1">
    <citation type="submission" date="2018-07" db="EMBL/GenBank/DDBJ databases">
        <title>A draft genome of a endophytic bacteria, a new species of Pedobacter.</title>
        <authorList>
            <person name="Zhang Z.D."/>
            <person name="Chen Z.J."/>
        </authorList>
    </citation>
    <scope>NUCLEOTIDE SEQUENCE [LARGE SCALE GENOMIC DNA]</scope>
    <source>
        <strain evidence="2 3">RS10</strain>
    </source>
</reference>
<comment type="caution">
    <text evidence="2">The sequence shown here is derived from an EMBL/GenBank/DDBJ whole genome shotgun (WGS) entry which is preliminary data.</text>
</comment>
<dbReference type="SUPFAM" id="SSF82153">
    <property type="entry name" value="FAS1 domain"/>
    <property type="match status" value="1"/>
</dbReference>
<dbReference type="PROSITE" id="PS50213">
    <property type="entry name" value="FAS1"/>
    <property type="match status" value="1"/>
</dbReference>
<sequence length="545" mass="59681">MVQHGTGTGKKLKMSKMIKNIKNIPSAFLGLMLIFSVLSCKDNKWDMYEKKPEYLKEGSIFNLLSQKPEFSEFMGLVRKTGYDSVLRRTDLFTVLAVRNGAFGSIDTGSNTPELKKLIGMHILQSAIQQENMDGSRYVAVNGKHINFSKNTTAITANGIALEADKFKAVNGVVYILGGVIRPTKTLREVITSNSDFSIFDAYISSSYISTVDIPKNVITGYNANNQPVYQLPIIYKIASTYMDTVRLDDEKTVSTLFIPTNQVIKDVLSRLLTARANQNGLIVPKVYNTRRDTTIGYFFIPKNVKYAGDTAILMDYLFKNIITRSKAPILANGNNSFPNVTGGQFSIGSVQVGSITGAVASNGIYYTLNSITLPEKVYRKTFIFDPNLQHPTDPNQIVVNPNMTFTMGASPTTTAVPVGNATSGFPRHERGRQFNFTNVGGRIDFTLPLLTKGSYRVILQQVPLVTGTYLNASFGNVQLKQMINASTQFTLGGDPINHPFADVELGNITQPADGAATITLKCAGTGPLGNANFGLIMCNIKFVPI</sequence>
<keyword evidence="3" id="KW-1185">Reference proteome</keyword>
<dbReference type="Pfam" id="PF02469">
    <property type="entry name" value="Fasciclin"/>
    <property type="match status" value="1"/>
</dbReference>
<protein>
    <recommendedName>
        <fullName evidence="1">FAS1 domain-containing protein</fullName>
    </recommendedName>
</protein>
<feature type="domain" description="FAS1" evidence="1">
    <location>
        <begin position="57"/>
        <end position="180"/>
    </location>
</feature>
<dbReference type="Gene3D" id="2.30.180.10">
    <property type="entry name" value="FAS1 domain"/>
    <property type="match status" value="1"/>
</dbReference>
<dbReference type="AlphaFoldDB" id="A0A366L403"/>
<proteinExistence type="predicted"/>
<gene>
    <name evidence="2" type="ORF">DRW42_09730</name>
</gene>
<dbReference type="InterPro" id="IPR036378">
    <property type="entry name" value="FAS1_dom_sf"/>
</dbReference>
<accession>A0A366L403</accession>
<dbReference type="PANTHER" id="PTHR10900:SF77">
    <property type="entry name" value="FI19380P1"/>
    <property type="match status" value="1"/>
</dbReference>
<dbReference type="InterPro" id="IPR050904">
    <property type="entry name" value="Adhesion/Biosynth-related"/>
</dbReference>
<name>A0A366L403_9SPHI</name>
<evidence type="ECO:0000259" key="1">
    <source>
        <dbReference type="PROSITE" id="PS50213"/>
    </source>
</evidence>